<dbReference type="Proteomes" id="UP000321155">
    <property type="component" value="Unassembled WGS sequence"/>
</dbReference>
<protein>
    <submittedName>
        <fullName evidence="2">Uncharacterized protein</fullName>
    </submittedName>
</protein>
<evidence type="ECO:0000313" key="3">
    <source>
        <dbReference type="Proteomes" id="UP000321155"/>
    </source>
</evidence>
<evidence type="ECO:0000313" key="2">
    <source>
        <dbReference type="EMBL" id="GEO90982.1"/>
    </source>
</evidence>
<evidence type="ECO:0000256" key="1">
    <source>
        <dbReference type="SAM" id="MobiDB-lite"/>
    </source>
</evidence>
<name>A0ABQ0X058_9MICC</name>
<comment type="caution">
    <text evidence="2">The sequence shown here is derived from an EMBL/GenBank/DDBJ whole genome shotgun (WGS) entry which is preliminary data.</text>
</comment>
<gene>
    <name evidence="2" type="ORF">KFL01_02880</name>
</gene>
<organism evidence="2 3">
    <name type="scientific">Kocuria flava</name>
    <dbReference type="NCBI Taxonomy" id="446860"/>
    <lineage>
        <taxon>Bacteria</taxon>
        <taxon>Bacillati</taxon>
        <taxon>Actinomycetota</taxon>
        <taxon>Actinomycetes</taxon>
        <taxon>Micrococcales</taxon>
        <taxon>Micrococcaceae</taxon>
        <taxon>Kocuria</taxon>
    </lineage>
</organism>
<reference evidence="2 3" key="1">
    <citation type="submission" date="2019-07" db="EMBL/GenBank/DDBJ databases">
        <title>Whole genome shotgun sequence of Kocuria flava NBRC 107626.</title>
        <authorList>
            <person name="Hosoyama A."/>
            <person name="Uohara A."/>
            <person name="Ohji S."/>
            <person name="Ichikawa N."/>
        </authorList>
    </citation>
    <scope>NUCLEOTIDE SEQUENCE [LARGE SCALE GENOMIC DNA]</scope>
    <source>
        <strain evidence="2 3">NBRC 107626</strain>
    </source>
</reference>
<dbReference type="EMBL" id="BJZR01000004">
    <property type="protein sequence ID" value="GEO90982.1"/>
    <property type="molecule type" value="Genomic_DNA"/>
</dbReference>
<proteinExistence type="predicted"/>
<feature type="region of interest" description="Disordered" evidence="1">
    <location>
        <begin position="1"/>
        <end position="29"/>
    </location>
</feature>
<sequence>MHLAGMGSNADLPSRRSRRNTPPDGPPVVLPHVIITAAETGALDVTIDGAAFPPPAEGQAWTRGTFGALLDAITEDRTVAVRIEVRESDGTVFTDLIHVRKPTPPRPAETEPSQPRSKHTKAKPAPELVEVTGEGFVPGEDIAVALIVAHTDAAGTGHARALLDASRLAGLLDDGVGEVVLLGRVSGTVRVRRLP</sequence>
<accession>A0ABQ0X058</accession>
<feature type="region of interest" description="Disordered" evidence="1">
    <location>
        <begin position="99"/>
        <end position="126"/>
    </location>
</feature>
<keyword evidence="3" id="KW-1185">Reference proteome</keyword>